<dbReference type="KEGG" id="ipc:IPA_06660"/>
<sequence length="201" mass="21901">MKKLRGSAELYAAMLLALVVLGALSWMAVQWQRSSVSAQKRIEAMGTVSQATMAMLNCMDNYLVGLDPNTPTYIDLTVNSSISNATYCYSTLPTSTYSAYVVIPMVCSGAPIFYVITGKFVPQYLTTTIQGNVTVYIFKPNNLQPALPCPNPTFNGFAELHVVYPNGAEKIAFCYVGQVSYINTTTNQPETVWAVRSCTGA</sequence>
<keyword evidence="2" id="KW-1185">Reference proteome</keyword>
<evidence type="ECO:0000313" key="1">
    <source>
        <dbReference type="EMBL" id="UXD22605.1"/>
    </source>
</evidence>
<reference evidence="1" key="1">
    <citation type="submission" date="2013-11" db="EMBL/GenBank/DDBJ databases">
        <title>Comparative genomics of Ignicoccus.</title>
        <authorList>
            <person name="Podar M."/>
        </authorList>
    </citation>
    <scope>NUCLEOTIDE SEQUENCE</scope>
    <source>
        <strain evidence="1">DSM 13166</strain>
    </source>
</reference>
<accession>A0A977PLR1</accession>
<name>A0A977PLR1_9CREN</name>
<dbReference type="Proteomes" id="UP001063698">
    <property type="component" value="Chromosome"/>
</dbReference>
<dbReference type="EMBL" id="CP006868">
    <property type="protein sequence ID" value="UXD22605.1"/>
    <property type="molecule type" value="Genomic_DNA"/>
</dbReference>
<organism evidence="1 2">
    <name type="scientific">Ignicoccus pacificus DSM 13166</name>
    <dbReference type="NCBI Taxonomy" id="940294"/>
    <lineage>
        <taxon>Archaea</taxon>
        <taxon>Thermoproteota</taxon>
        <taxon>Thermoprotei</taxon>
        <taxon>Desulfurococcales</taxon>
        <taxon>Desulfurococcaceae</taxon>
        <taxon>Ignicoccus</taxon>
    </lineage>
</organism>
<proteinExistence type="predicted"/>
<gene>
    <name evidence="1" type="ORF">IPA_06660</name>
</gene>
<dbReference type="AlphaFoldDB" id="A0A977PLR1"/>
<evidence type="ECO:0000313" key="2">
    <source>
        <dbReference type="Proteomes" id="UP001063698"/>
    </source>
</evidence>
<protein>
    <submittedName>
        <fullName evidence="1">Uncharacterized protein</fullName>
    </submittedName>
</protein>